<reference evidence="3" key="2">
    <citation type="submission" date="2025-05" db="UniProtKB">
        <authorList>
            <consortium name="EnsemblMetazoa"/>
        </authorList>
    </citation>
    <scope>IDENTIFICATION</scope>
    <source>
        <strain evidence="3">Foshan</strain>
    </source>
</reference>
<name>A0ABM1Y2F9_AEDAL</name>
<dbReference type="RefSeq" id="XP_062699150.1">
    <property type="nucleotide sequence ID" value="XM_062843166.1"/>
</dbReference>
<feature type="region of interest" description="Disordered" evidence="1">
    <location>
        <begin position="1"/>
        <end position="54"/>
    </location>
</feature>
<feature type="region of interest" description="Disordered" evidence="1">
    <location>
        <begin position="83"/>
        <end position="104"/>
    </location>
</feature>
<feature type="domain" description="Peptidase S8 pro-domain" evidence="2">
    <location>
        <begin position="208"/>
        <end position="237"/>
    </location>
</feature>
<protein>
    <recommendedName>
        <fullName evidence="2">Peptidase S8 pro-domain domain-containing protein</fullName>
    </recommendedName>
</protein>
<evidence type="ECO:0000313" key="3">
    <source>
        <dbReference type="EnsemblMetazoa" id="AALFPA23_005043.P6350"/>
    </source>
</evidence>
<dbReference type="RefSeq" id="XP_062699149.1">
    <property type="nucleotide sequence ID" value="XM_062843165.1"/>
</dbReference>
<organism evidence="3 4">
    <name type="scientific">Aedes albopictus</name>
    <name type="common">Asian tiger mosquito</name>
    <name type="synonym">Stegomyia albopicta</name>
    <dbReference type="NCBI Taxonomy" id="7160"/>
    <lineage>
        <taxon>Eukaryota</taxon>
        <taxon>Metazoa</taxon>
        <taxon>Ecdysozoa</taxon>
        <taxon>Arthropoda</taxon>
        <taxon>Hexapoda</taxon>
        <taxon>Insecta</taxon>
        <taxon>Pterygota</taxon>
        <taxon>Neoptera</taxon>
        <taxon>Endopterygota</taxon>
        <taxon>Diptera</taxon>
        <taxon>Nematocera</taxon>
        <taxon>Culicoidea</taxon>
        <taxon>Culicidae</taxon>
        <taxon>Culicinae</taxon>
        <taxon>Aedini</taxon>
        <taxon>Aedes</taxon>
        <taxon>Stegomyia</taxon>
    </lineage>
</organism>
<dbReference type="SUPFAM" id="SSF54897">
    <property type="entry name" value="Protease propeptides/inhibitors"/>
    <property type="match status" value="1"/>
</dbReference>
<keyword evidence="4" id="KW-1185">Reference proteome</keyword>
<feature type="compositionally biased region" description="Gly residues" evidence="1">
    <location>
        <begin position="9"/>
        <end position="20"/>
    </location>
</feature>
<proteinExistence type="predicted"/>
<dbReference type="GeneID" id="134284327"/>
<sequence>MKLEDQIGGAAGSVTGGGGDEVMFSDVRWTVERRSSGHNSGRRRKSAKCSSNRVSRKIVEGEEVAASSPEAFLQSCPLPAMPCPEASGSGNSTEQASSSRSSSAWRSTPSRRLWWWNRCSPALVLYIVGVVLVGAIPTIHCDAVSSGSSNSVSSNSSLNQKGDKVVVDGGLHLVSSSENVAVEQDPFVSGSVSVCEDHYEGSGHYTHHWAVHIPDGGVETAEQVADEHGFINHGKVTIHLTSNKAYHYSK</sequence>
<dbReference type="EnsemblMetazoa" id="AALFPA23_005043.R6349">
    <property type="protein sequence ID" value="AALFPA23_005043.P6349"/>
    <property type="gene ID" value="AALFPA23_005043"/>
</dbReference>
<dbReference type="Proteomes" id="UP000069940">
    <property type="component" value="Unassembled WGS sequence"/>
</dbReference>
<dbReference type="InterPro" id="IPR032815">
    <property type="entry name" value="S8_pro-domain"/>
</dbReference>
<reference evidence="4" key="1">
    <citation type="journal article" date="2015" name="Proc. Natl. Acad. Sci. U.S.A.">
        <title>Genome sequence of the Asian Tiger mosquito, Aedes albopictus, reveals insights into its biology, genetics, and evolution.</title>
        <authorList>
            <person name="Chen X.G."/>
            <person name="Jiang X."/>
            <person name="Gu J."/>
            <person name="Xu M."/>
            <person name="Wu Y."/>
            <person name="Deng Y."/>
            <person name="Zhang C."/>
            <person name="Bonizzoni M."/>
            <person name="Dermauw W."/>
            <person name="Vontas J."/>
            <person name="Armbruster P."/>
            <person name="Huang X."/>
            <person name="Yang Y."/>
            <person name="Zhang H."/>
            <person name="He W."/>
            <person name="Peng H."/>
            <person name="Liu Y."/>
            <person name="Wu K."/>
            <person name="Chen J."/>
            <person name="Lirakis M."/>
            <person name="Topalis P."/>
            <person name="Van Leeuwen T."/>
            <person name="Hall A.B."/>
            <person name="Jiang X."/>
            <person name="Thorpe C."/>
            <person name="Mueller R.L."/>
            <person name="Sun C."/>
            <person name="Waterhouse R.M."/>
            <person name="Yan G."/>
            <person name="Tu Z.J."/>
            <person name="Fang X."/>
            <person name="James A.A."/>
        </authorList>
    </citation>
    <scope>NUCLEOTIDE SEQUENCE [LARGE SCALE GENOMIC DNA]</scope>
    <source>
        <strain evidence="4">Foshan</strain>
    </source>
</reference>
<dbReference type="Pfam" id="PF16470">
    <property type="entry name" value="S8_pro-domain"/>
    <property type="match status" value="1"/>
</dbReference>
<evidence type="ECO:0000259" key="2">
    <source>
        <dbReference type="Pfam" id="PF16470"/>
    </source>
</evidence>
<dbReference type="EnsemblMetazoa" id="AALFPA23_005043.R6350">
    <property type="protein sequence ID" value="AALFPA23_005043.P6350"/>
    <property type="gene ID" value="AALFPA23_005043"/>
</dbReference>
<evidence type="ECO:0000256" key="1">
    <source>
        <dbReference type="SAM" id="MobiDB-lite"/>
    </source>
</evidence>
<dbReference type="InterPro" id="IPR038466">
    <property type="entry name" value="S8_pro-domain_sf"/>
</dbReference>
<accession>A0ABM1Y2F9</accession>
<dbReference type="Gene3D" id="3.30.70.850">
    <property type="entry name" value="Peptidase S8, pro-domain"/>
    <property type="match status" value="1"/>
</dbReference>
<evidence type="ECO:0000313" key="4">
    <source>
        <dbReference type="Proteomes" id="UP000069940"/>
    </source>
</evidence>